<feature type="compositionally biased region" description="Basic and acidic residues" evidence="1">
    <location>
        <begin position="99"/>
        <end position="127"/>
    </location>
</feature>
<dbReference type="InterPro" id="IPR011676">
    <property type="entry name" value="DUF1618"/>
</dbReference>
<name>A0A835ENQ0_9POAL</name>
<evidence type="ECO:0000259" key="2">
    <source>
        <dbReference type="Pfam" id="PF07762"/>
    </source>
</evidence>
<organism evidence="3 4">
    <name type="scientific">Digitaria exilis</name>
    <dbReference type="NCBI Taxonomy" id="1010633"/>
    <lineage>
        <taxon>Eukaryota</taxon>
        <taxon>Viridiplantae</taxon>
        <taxon>Streptophyta</taxon>
        <taxon>Embryophyta</taxon>
        <taxon>Tracheophyta</taxon>
        <taxon>Spermatophyta</taxon>
        <taxon>Magnoliopsida</taxon>
        <taxon>Liliopsida</taxon>
        <taxon>Poales</taxon>
        <taxon>Poaceae</taxon>
        <taxon>PACMAD clade</taxon>
        <taxon>Panicoideae</taxon>
        <taxon>Panicodae</taxon>
        <taxon>Paniceae</taxon>
        <taxon>Anthephorinae</taxon>
        <taxon>Digitaria</taxon>
    </lineage>
</organism>
<evidence type="ECO:0000313" key="3">
    <source>
        <dbReference type="EMBL" id="KAF8702017.1"/>
    </source>
</evidence>
<feature type="region of interest" description="Disordered" evidence="1">
    <location>
        <begin position="495"/>
        <end position="568"/>
    </location>
</feature>
<feature type="compositionally biased region" description="Polar residues" evidence="1">
    <location>
        <begin position="498"/>
        <end position="507"/>
    </location>
</feature>
<comment type="caution">
    <text evidence="3">The sequence shown here is derived from an EMBL/GenBank/DDBJ whole genome shotgun (WGS) entry which is preliminary data.</text>
</comment>
<proteinExistence type="predicted"/>
<sequence length="568" mass="62633">MHNLHTRHGAPPRLPFHFAPRPPRSSIPLEPEGHFPSPPPPPCNLHTTHGTHADLASHHASAPAAACKSPRPFFPHRSNPQPRRSQSAPHAGSRRRHAMASERPESSRAREEAAEREAATAEEEARQQPRSWVALASIVVVCDSKHERAAEVAPGVADFLLELQDPPRGSYLLVPEHLAPDPRMRSPFDNFAYIIAAVPDRLLFLATDRAQRRGGLDPVYFLCDVGAGTATRLPAVHREVPIKLFPRRTMGLVADPRFPGHHMVVQLHPAEGADMRRHDALLCFSTATGQWTVKTLTSAPNHEPWGAHGVFAHGRFLCWVDIAYGMLTCDPFEDHPDLRFVPLPPGSEMQGLGGGQRPTRLMDQRRCIRPSQGTLCYVEIQGLSYDRATLYDPPINPSVSVWTLGNLASLNPWNFECDAPFADIWAHPAYISSGLPQGKVPNLALIDPNNHDVVYFFQDASILAVNVRTRVVVACEEYWFQDSRFVDAWVLEQPPTSPASSEGNQMKGSDGEEELDAAKGSDEELASLFGQLEIKSQPDMELSSMGEDMETPSEPSLEAEAGDQADEP</sequence>
<dbReference type="Pfam" id="PF07762">
    <property type="entry name" value="DUF1618"/>
    <property type="match status" value="1"/>
</dbReference>
<keyword evidence="4" id="KW-1185">Reference proteome</keyword>
<feature type="compositionally biased region" description="Polar residues" evidence="1">
    <location>
        <begin position="78"/>
        <end position="88"/>
    </location>
</feature>
<accession>A0A835ENQ0</accession>
<feature type="region of interest" description="Disordered" evidence="1">
    <location>
        <begin position="1"/>
        <end position="128"/>
    </location>
</feature>
<evidence type="ECO:0000313" key="4">
    <source>
        <dbReference type="Proteomes" id="UP000636709"/>
    </source>
</evidence>
<dbReference type="PANTHER" id="PTHR33086:SF58">
    <property type="entry name" value="DUF1618 DOMAIN-CONTAINING PROTEIN"/>
    <property type="match status" value="1"/>
</dbReference>
<protein>
    <recommendedName>
        <fullName evidence="2">DUF1618 domain-containing protein</fullName>
    </recommendedName>
</protein>
<reference evidence="3" key="1">
    <citation type="submission" date="2020-07" db="EMBL/GenBank/DDBJ databases">
        <title>Genome sequence and genetic diversity analysis of an under-domesticated orphan crop, white fonio (Digitaria exilis).</title>
        <authorList>
            <person name="Bennetzen J.L."/>
            <person name="Chen S."/>
            <person name="Ma X."/>
            <person name="Wang X."/>
            <person name="Yssel A.E.J."/>
            <person name="Chaluvadi S.R."/>
            <person name="Johnson M."/>
            <person name="Gangashetty P."/>
            <person name="Hamidou F."/>
            <person name="Sanogo M.D."/>
            <person name="Zwaenepoel A."/>
            <person name="Wallace J."/>
            <person name="Van De Peer Y."/>
            <person name="Van Deynze A."/>
        </authorList>
    </citation>
    <scope>NUCLEOTIDE SEQUENCE</scope>
    <source>
        <tissue evidence="3">Leaves</tissue>
    </source>
</reference>
<feature type="domain" description="DUF1618" evidence="2">
    <location>
        <begin position="319"/>
        <end position="455"/>
    </location>
</feature>
<dbReference type="Proteomes" id="UP000636709">
    <property type="component" value="Unassembled WGS sequence"/>
</dbReference>
<dbReference type="AlphaFoldDB" id="A0A835ENQ0"/>
<gene>
    <name evidence="3" type="ORF">HU200_033356</name>
</gene>
<evidence type="ECO:0000256" key="1">
    <source>
        <dbReference type="SAM" id="MobiDB-lite"/>
    </source>
</evidence>
<feature type="compositionally biased region" description="Low complexity" evidence="1">
    <location>
        <begin position="58"/>
        <end position="71"/>
    </location>
</feature>
<dbReference type="PANTHER" id="PTHR33086">
    <property type="entry name" value="OS05G0468200 PROTEIN-RELATED"/>
    <property type="match status" value="1"/>
</dbReference>
<dbReference type="EMBL" id="JACEFO010001795">
    <property type="protein sequence ID" value="KAF8702017.1"/>
    <property type="molecule type" value="Genomic_DNA"/>
</dbReference>
<feature type="compositionally biased region" description="Basic residues" evidence="1">
    <location>
        <begin position="1"/>
        <end position="10"/>
    </location>
</feature>
<dbReference type="OrthoDB" id="667586at2759"/>